<gene>
    <name evidence="1" type="ORF">A2682_00200</name>
</gene>
<accession>A0A1G2PIT5</accession>
<dbReference type="EMBL" id="MHST01000023">
    <property type="protein sequence ID" value="OHA48245.1"/>
    <property type="molecule type" value="Genomic_DNA"/>
</dbReference>
<proteinExistence type="predicted"/>
<sequence length="111" mass="12836">MLDRIKEAASSQWRIAMRLFWRRRREHGGFVDLDAEARCRFPSAFFASEPLLGTNEATQLLLWEEGFVVAQKRSAFIEEHMAELARTGTCYRAFGKAVHFCDNATKTPPRR</sequence>
<evidence type="ECO:0000313" key="1">
    <source>
        <dbReference type="EMBL" id="OHA48245.1"/>
    </source>
</evidence>
<organism evidence="1 2">
    <name type="scientific">Terrybacteria sp. (strain RIFCSPHIGHO2_01_FULL_58_15)</name>
    <dbReference type="NCBI Taxonomy" id="1802363"/>
    <lineage>
        <taxon>Bacteria</taxon>
        <taxon>Candidatus Terryibacteriota</taxon>
    </lineage>
</organism>
<dbReference type="Proteomes" id="UP000178690">
    <property type="component" value="Unassembled WGS sequence"/>
</dbReference>
<evidence type="ECO:0000313" key="2">
    <source>
        <dbReference type="Proteomes" id="UP000178690"/>
    </source>
</evidence>
<name>A0A1G2PIT5_TERXR</name>
<protein>
    <submittedName>
        <fullName evidence="1">Uncharacterized protein</fullName>
    </submittedName>
</protein>
<reference evidence="1 2" key="1">
    <citation type="journal article" date="2016" name="Nat. Commun.">
        <title>Thousands of microbial genomes shed light on interconnected biogeochemical processes in an aquifer system.</title>
        <authorList>
            <person name="Anantharaman K."/>
            <person name="Brown C.T."/>
            <person name="Hug L.A."/>
            <person name="Sharon I."/>
            <person name="Castelle C.J."/>
            <person name="Probst A.J."/>
            <person name="Thomas B.C."/>
            <person name="Singh A."/>
            <person name="Wilkins M.J."/>
            <person name="Karaoz U."/>
            <person name="Brodie E.L."/>
            <person name="Williams K.H."/>
            <person name="Hubbard S.S."/>
            <person name="Banfield J.F."/>
        </authorList>
    </citation>
    <scope>NUCLEOTIDE SEQUENCE [LARGE SCALE GENOMIC DNA]</scope>
    <source>
        <strain evidence="2">RIFCSPHIGHO2_01_FULL_58_15</strain>
    </source>
</reference>
<dbReference type="AlphaFoldDB" id="A0A1G2PIT5"/>
<comment type="caution">
    <text evidence="1">The sequence shown here is derived from an EMBL/GenBank/DDBJ whole genome shotgun (WGS) entry which is preliminary data.</text>
</comment>